<feature type="domain" description="TRNA-binding" evidence="4">
    <location>
        <begin position="6"/>
        <end position="119"/>
    </location>
</feature>
<evidence type="ECO:0000313" key="6">
    <source>
        <dbReference type="Proteomes" id="UP000034669"/>
    </source>
</evidence>
<reference evidence="5 6" key="1">
    <citation type="journal article" date="2015" name="Nature">
        <title>rRNA introns, odd ribosomes, and small enigmatic genomes across a large radiation of phyla.</title>
        <authorList>
            <person name="Brown C.T."/>
            <person name="Hug L.A."/>
            <person name="Thomas B.C."/>
            <person name="Sharon I."/>
            <person name="Castelle C.J."/>
            <person name="Singh A."/>
            <person name="Wilkins M.J."/>
            <person name="Williams K.H."/>
            <person name="Banfield J.F."/>
        </authorList>
    </citation>
    <scope>NUCLEOTIDE SEQUENCE [LARGE SCALE GENOMIC DNA]</scope>
</reference>
<sequence>MITIDDFAKVEMRVGEVTEARDVDGSLKLIRLTVNFGDEVRTIFTGVRQWYKPKYFLNKRFVFVTNLESKMMPSFAPDGATKGKGEESQGMIMAADGIDGKPIFLVPASKKVEVGACLR</sequence>
<organism evidence="5 6">
    <name type="scientific">Candidatus Woesebacteria bacterium GW2011_GWA1_43_12</name>
    <dbReference type="NCBI Taxonomy" id="1618557"/>
    <lineage>
        <taxon>Bacteria</taxon>
        <taxon>Candidatus Woeseibacteriota</taxon>
    </lineage>
</organism>
<dbReference type="Pfam" id="PF01588">
    <property type="entry name" value="tRNA_bind"/>
    <property type="match status" value="1"/>
</dbReference>
<dbReference type="GO" id="GO:0000049">
    <property type="term" value="F:tRNA binding"/>
    <property type="evidence" value="ECO:0007669"/>
    <property type="project" value="UniProtKB-UniRule"/>
</dbReference>
<evidence type="ECO:0000256" key="2">
    <source>
        <dbReference type="ARBA" id="ARBA00022884"/>
    </source>
</evidence>
<evidence type="ECO:0000259" key="4">
    <source>
        <dbReference type="PROSITE" id="PS50886"/>
    </source>
</evidence>
<comment type="caution">
    <text evidence="5">The sequence shown here is derived from an EMBL/GenBank/DDBJ whole genome shotgun (WGS) entry which is preliminary data.</text>
</comment>
<proteinExistence type="predicted"/>
<dbReference type="PANTHER" id="PTHR11586:SF37">
    <property type="entry name" value="TRNA-BINDING DOMAIN-CONTAINING PROTEIN"/>
    <property type="match status" value="1"/>
</dbReference>
<dbReference type="EMBL" id="LCFI01000011">
    <property type="protein sequence ID" value="KKS89971.1"/>
    <property type="molecule type" value="Genomic_DNA"/>
</dbReference>
<dbReference type="GO" id="GO:0016874">
    <property type="term" value="F:ligase activity"/>
    <property type="evidence" value="ECO:0007669"/>
    <property type="project" value="UniProtKB-KW"/>
</dbReference>
<dbReference type="PROSITE" id="PS50886">
    <property type="entry name" value="TRBD"/>
    <property type="match status" value="1"/>
</dbReference>
<keyword evidence="5" id="KW-0436">Ligase</keyword>
<dbReference type="AlphaFoldDB" id="A0A0G1F460"/>
<dbReference type="InterPro" id="IPR051270">
    <property type="entry name" value="Tyrosine-tRNA_ligase_regulator"/>
</dbReference>
<dbReference type="Gene3D" id="2.40.50.140">
    <property type="entry name" value="Nucleic acid-binding proteins"/>
    <property type="match status" value="1"/>
</dbReference>
<evidence type="ECO:0000256" key="1">
    <source>
        <dbReference type="ARBA" id="ARBA00022555"/>
    </source>
</evidence>
<dbReference type="PANTHER" id="PTHR11586">
    <property type="entry name" value="TRNA-AMINOACYLATION COFACTOR ARC1 FAMILY MEMBER"/>
    <property type="match status" value="1"/>
</dbReference>
<evidence type="ECO:0000256" key="3">
    <source>
        <dbReference type="PROSITE-ProRule" id="PRU00209"/>
    </source>
</evidence>
<protein>
    <submittedName>
        <fullName evidence="5">Methionine-tRNA ligase</fullName>
    </submittedName>
</protein>
<accession>A0A0G1F460</accession>
<dbReference type="InterPro" id="IPR012340">
    <property type="entry name" value="NA-bd_OB-fold"/>
</dbReference>
<gene>
    <name evidence="5" type="ORF">UV66_C0011G0009</name>
</gene>
<dbReference type="Proteomes" id="UP000034669">
    <property type="component" value="Unassembled WGS sequence"/>
</dbReference>
<keyword evidence="1 3" id="KW-0820">tRNA-binding</keyword>
<keyword evidence="2 3" id="KW-0694">RNA-binding</keyword>
<evidence type="ECO:0000313" key="5">
    <source>
        <dbReference type="EMBL" id="KKS89971.1"/>
    </source>
</evidence>
<dbReference type="SUPFAM" id="SSF50249">
    <property type="entry name" value="Nucleic acid-binding proteins"/>
    <property type="match status" value="1"/>
</dbReference>
<dbReference type="InterPro" id="IPR002547">
    <property type="entry name" value="tRNA-bd_dom"/>
</dbReference>
<name>A0A0G1F460_9BACT</name>